<dbReference type="AlphaFoldDB" id="A0A365XXP7"/>
<protein>
    <submittedName>
        <fullName evidence="1">Uncharacterized protein</fullName>
    </submittedName>
</protein>
<name>A0A365XXP7_9BACT</name>
<keyword evidence="2" id="KW-1185">Reference proteome</keyword>
<sequence>MHNIDRTMNEYEFNEFEFEGGGEFEFEGEHEFEFEGELEGEALELELATELLGVSNEQEMEQFLGKLISKAGRGLASFAKSPIGKGLLGGLKTIAKKALPIAGGALGNFLVPGLGGVIGSKLGSAASNLFELELEGLSNEDREFEVARRYVRFATDATRRAATATNAGQAPGSVINGALKQAAYNHAPGLLRKRRHYNNRPGYYNTGTYNTGTYSTGAASGTWERNGDNIIVYGV</sequence>
<dbReference type="RefSeq" id="WP_113613758.1">
    <property type="nucleotide sequence ID" value="NZ_QFFJ01000001.1"/>
</dbReference>
<evidence type="ECO:0000313" key="2">
    <source>
        <dbReference type="Proteomes" id="UP000253410"/>
    </source>
</evidence>
<gene>
    <name evidence="1" type="ORF">DF182_00615</name>
</gene>
<organism evidence="1 2">
    <name type="scientific">Chitinophaga flava</name>
    <dbReference type="NCBI Taxonomy" id="2259036"/>
    <lineage>
        <taxon>Bacteria</taxon>
        <taxon>Pseudomonadati</taxon>
        <taxon>Bacteroidota</taxon>
        <taxon>Chitinophagia</taxon>
        <taxon>Chitinophagales</taxon>
        <taxon>Chitinophagaceae</taxon>
        <taxon>Chitinophaga</taxon>
    </lineage>
</organism>
<accession>A0A365XXP7</accession>
<evidence type="ECO:0000313" key="1">
    <source>
        <dbReference type="EMBL" id="RBL91159.1"/>
    </source>
</evidence>
<comment type="caution">
    <text evidence="1">The sequence shown here is derived from an EMBL/GenBank/DDBJ whole genome shotgun (WGS) entry which is preliminary data.</text>
</comment>
<reference evidence="1 2" key="1">
    <citation type="submission" date="2018-05" db="EMBL/GenBank/DDBJ databases">
        <title>Chitinophaga sp. K3CV102501T nov., isolated from isolated from a monsoon evergreen broad-leaved forest soil.</title>
        <authorList>
            <person name="Lv Y."/>
        </authorList>
    </citation>
    <scope>NUCLEOTIDE SEQUENCE [LARGE SCALE GENOMIC DNA]</scope>
    <source>
        <strain evidence="1 2">GDMCC 1.1325</strain>
    </source>
</reference>
<dbReference type="Proteomes" id="UP000253410">
    <property type="component" value="Unassembled WGS sequence"/>
</dbReference>
<dbReference type="OrthoDB" id="883703at2"/>
<dbReference type="EMBL" id="QFFJ01000001">
    <property type="protein sequence ID" value="RBL91159.1"/>
    <property type="molecule type" value="Genomic_DNA"/>
</dbReference>
<proteinExistence type="predicted"/>